<sequence length="230" mass="23723">AVLAEPTACAVHAVAQAPATSGEVVAVLGAGTILLLVVAALPHLADPGTLLVGARYPHQRRLASELGADLAVPEDQLPRSVRRATGSLAAAGALSGGAAVVFDCVGSATSLRAALGMVRPRGTVVLVGMPGPATVDLAPLWHRQVVLQGVYAYGLEHLQGEPRRTFEVALELAARCRLGRLVSAAYPLERFEAALAHAGQAGRRGAVKVVFDLRSRRPSSRPAPDPGAPR</sequence>
<dbReference type="EMBL" id="JBHLYQ010000191">
    <property type="protein sequence ID" value="MFC0082923.1"/>
    <property type="molecule type" value="Genomic_DNA"/>
</dbReference>
<feature type="non-terminal residue" evidence="8">
    <location>
        <position position="1"/>
    </location>
</feature>
<evidence type="ECO:0000256" key="2">
    <source>
        <dbReference type="ARBA" id="ARBA00008072"/>
    </source>
</evidence>
<evidence type="ECO:0000313" key="9">
    <source>
        <dbReference type="Proteomes" id="UP001589788"/>
    </source>
</evidence>
<evidence type="ECO:0000259" key="7">
    <source>
        <dbReference type="Pfam" id="PF00107"/>
    </source>
</evidence>
<comment type="caution">
    <text evidence="8">The sequence shown here is derived from an EMBL/GenBank/DDBJ whole genome shotgun (WGS) entry which is preliminary data.</text>
</comment>
<keyword evidence="6" id="KW-0472">Membrane</keyword>
<keyword evidence="3" id="KW-0479">Metal-binding</keyword>
<comment type="similarity">
    <text evidence="2">Belongs to the zinc-containing alcohol dehydrogenase family.</text>
</comment>
<dbReference type="RefSeq" id="WP_377790628.1">
    <property type="nucleotide sequence ID" value="NZ_JBHLYQ010000191.1"/>
</dbReference>
<proteinExistence type="inferred from homology"/>
<dbReference type="InterPro" id="IPR013149">
    <property type="entry name" value="ADH-like_C"/>
</dbReference>
<evidence type="ECO:0000256" key="5">
    <source>
        <dbReference type="ARBA" id="ARBA00023002"/>
    </source>
</evidence>
<reference evidence="8 9" key="1">
    <citation type="submission" date="2024-09" db="EMBL/GenBank/DDBJ databases">
        <authorList>
            <person name="Sun Q."/>
            <person name="Mori K."/>
        </authorList>
    </citation>
    <scope>NUCLEOTIDE SEQUENCE [LARGE SCALE GENOMIC DNA]</scope>
    <source>
        <strain evidence="8 9">JCM 15389</strain>
    </source>
</reference>
<dbReference type="SUPFAM" id="SSF51735">
    <property type="entry name" value="NAD(P)-binding Rossmann-fold domains"/>
    <property type="match status" value="1"/>
</dbReference>
<organism evidence="8 9">
    <name type="scientific">Aciditerrimonas ferrireducens</name>
    <dbReference type="NCBI Taxonomy" id="667306"/>
    <lineage>
        <taxon>Bacteria</taxon>
        <taxon>Bacillati</taxon>
        <taxon>Actinomycetota</taxon>
        <taxon>Acidimicrobiia</taxon>
        <taxon>Acidimicrobiales</taxon>
        <taxon>Acidimicrobiaceae</taxon>
        <taxon>Aciditerrimonas</taxon>
    </lineage>
</organism>
<dbReference type="InterPro" id="IPR036291">
    <property type="entry name" value="NAD(P)-bd_dom_sf"/>
</dbReference>
<gene>
    <name evidence="8" type="ORF">ACFFRE_12370</name>
</gene>
<evidence type="ECO:0000313" key="8">
    <source>
        <dbReference type="EMBL" id="MFC0082923.1"/>
    </source>
</evidence>
<evidence type="ECO:0000256" key="1">
    <source>
        <dbReference type="ARBA" id="ARBA00001947"/>
    </source>
</evidence>
<dbReference type="Proteomes" id="UP001589788">
    <property type="component" value="Unassembled WGS sequence"/>
</dbReference>
<keyword evidence="6" id="KW-1133">Transmembrane helix</keyword>
<keyword evidence="5" id="KW-0560">Oxidoreductase</keyword>
<dbReference type="Gene3D" id="3.90.180.10">
    <property type="entry name" value="Medium-chain alcohol dehydrogenases, catalytic domain"/>
    <property type="match status" value="1"/>
</dbReference>
<dbReference type="Pfam" id="PF00107">
    <property type="entry name" value="ADH_zinc_N"/>
    <property type="match status" value="1"/>
</dbReference>
<feature type="transmembrane region" description="Helical" evidence="6">
    <location>
        <begin position="24"/>
        <end position="45"/>
    </location>
</feature>
<evidence type="ECO:0000256" key="6">
    <source>
        <dbReference type="SAM" id="Phobius"/>
    </source>
</evidence>
<comment type="cofactor">
    <cofactor evidence="1">
        <name>Zn(2+)</name>
        <dbReference type="ChEBI" id="CHEBI:29105"/>
    </cofactor>
</comment>
<evidence type="ECO:0000256" key="3">
    <source>
        <dbReference type="ARBA" id="ARBA00022723"/>
    </source>
</evidence>
<keyword evidence="6" id="KW-0812">Transmembrane</keyword>
<name>A0ABV6C5F0_9ACTN</name>
<keyword evidence="9" id="KW-1185">Reference proteome</keyword>
<dbReference type="PANTHER" id="PTHR43350:SF19">
    <property type="entry name" value="D-GULOSIDE 3-DEHYDROGENASE"/>
    <property type="match status" value="1"/>
</dbReference>
<keyword evidence="4" id="KW-0862">Zinc</keyword>
<evidence type="ECO:0000256" key="4">
    <source>
        <dbReference type="ARBA" id="ARBA00022833"/>
    </source>
</evidence>
<accession>A0ABV6C5F0</accession>
<protein>
    <submittedName>
        <fullName evidence="8">Zinc-binding dehydrogenase</fullName>
    </submittedName>
</protein>
<dbReference type="Gene3D" id="3.40.50.720">
    <property type="entry name" value="NAD(P)-binding Rossmann-like Domain"/>
    <property type="match status" value="1"/>
</dbReference>
<feature type="domain" description="Alcohol dehydrogenase-like C-terminal" evidence="7">
    <location>
        <begin position="55"/>
        <end position="167"/>
    </location>
</feature>
<dbReference type="PANTHER" id="PTHR43350">
    <property type="entry name" value="NAD-DEPENDENT ALCOHOL DEHYDROGENASE"/>
    <property type="match status" value="1"/>
</dbReference>